<protein>
    <submittedName>
        <fullName evidence="1">SRPBCC family protein</fullName>
    </submittedName>
</protein>
<dbReference type="EMBL" id="JBHSIU010000134">
    <property type="protein sequence ID" value="MFC5008708.1"/>
    <property type="molecule type" value="Genomic_DNA"/>
</dbReference>
<gene>
    <name evidence="1" type="ORF">ACFPIJ_64200</name>
</gene>
<dbReference type="Proteomes" id="UP001595912">
    <property type="component" value="Unassembled WGS sequence"/>
</dbReference>
<dbReference type="InterPro" id="IPR019587">
    <property type="entry name" value="Polyketide_cyclase/dehydratase"/>
</dbReference>
<dbReference type="Pfam" id="PF10604">
    <property type="entry name" value="Polyketide_cyc2"/>
    <property type="match status" value="1"/>
</dbReference>
<comment type="caution">
    <text evidence="1">The sequence shown here is derived from an EMBL/GenBank/DDBJ whole genome shotgun (WGS) entry which is preliminary data.</text>
</comment>
<dbReference type="RefSeq" id="WP_380129411.1">
    <property type="nucleotide sequence ID" value="NZ_JBHSIU010000134.1"/>
</dbReference>
<proteinExistence type="predicted"/>
<organism evidence="1 2">
    <name type="scientific">Dactylosporangium cerinum</name>
    <dbReference type="NCBI Taxonomy" id="1434730"/>
    <lineage>
        <taxon>Bacteria</taxon>
        <taxon>Bacillati</taxon>
        <taxon>Actinomycetota</taxon>
        <taxon>Actinomycetes</taxon>
        <taxon>Micromonosporales</taxon>
        <taxon>Micromonosporaceae</taxon>
        <taxon>Dactylosporangium</taxon>
    </lineage>
</organism>
<dbReference type="Gene3D" id="3.30.530.20">
    <property type="match status" value="1"/>
</dbReference>
<dbReference type="SUPFAM" id="SSF55961">
    <property type="entry name" value="Bet v1-like"/>
    <property type="match status" value="1"/>
</dbReference>
<dbReference type="InterPro" id="IPR023393">
    <property type="entry name" value="START-like_dom_sf"/>
</dbReference>
<name>A0ABV9WM73_9ACTN</name>
<keyword evidence="2" id="KW-1185">Reference proteome</keyword>
<sequence length="173" mass="19013">MKQEQRMAEADVAYCLAKVGQSRVDWKTLVVAGSGVSNVSPAQLWAVWSDLERWPAWSQVHRSVRVAGVNALSIGGTFEQELELGFPVGVQRDRATFDELVPCVRASWSGDKNGVRSCHVWRFEPISGGGTYIHNVEVFAGTTIGLVKPLVAKRWNRLFQQAVDGLIAVTMAS</sequence>
<evidence type="ECO:0000313" key="1">
    <source>
        <dbReference type="EMBL" id="MFC5008708.1"/>
    </source>
</evidence>
<evidence type="ECO:0000313" key="2">
    <source>
        <dbReference type="Proteomes" id="UP001595912"/>
    </source>
</evidence>
<accession>A0ABV9WM73</accession>
<reference evidence="2" key="1">
    <citation type="journal article" date="2019" name="Int. J. Syst. Evol. Microbiol.">
        <title>The Global Catalogue of Microorganisms (GCM) 10K type strain sequencing project: providing services to taxonomists for standard genome sequencing and annotation.</title>
        <authorList>
            <consortium name="The Broad Institute Genomics Platform"/>
            <consortium name="The Broad Institute Genome Sequencing Center for Infectious Disease"/>
            <person name="Wu L."/>
            <person name="Ma J."/>
        </authorList>
    </citation>
    <scope>NUCLEOTIDE SEQUENCE [LARGE SCALE GENOMIC DNA]</scope>
    <source>
        <strain evidence="2">CGMCC 4.7152</strain>
    </source>
</reference>